<reference evidence="3 4" key="1">
    <citation type="submission" date="2010-05" db="EMBL/GenBank/DDBJ databases">
        <title>The Genome Sequence of Thecamonas trahens ATCC 50062.</title>
        <authorList>
            <consortium name="The Broad Institute Genome Sequencing Platform"/>
            <person name="Russ C."/>
            <person name="Cuomo C."/>
            <person name="Shea T."/>
            <person name="Young S.K."/>
            <person name="Zeng Q."/>
            <person name="Koehrsen M."/>
            <person name="Haas B."/>
            <person name="Borodovsky M."/>
            <person name="Guigo R."/>
            <person name="Alvarado L."/>
            <person name="Berlin A."/>
            <person name="Bochicchio J."/>
            <person name="Borenstein D."/>
            <person name="Chapman S."/>
            <person name="Chen Z."/>
            <person name="Freedman E."/>
            <person name="Gellesch M."/>
            <person name="Goldberg J."/>
            <person name="Griggs A."/>
            <person name="Gujja S."/>
            <person name="Heilman E."/>
            <person name="Heiman D."/>
            <person name="Hepburn T."/>
            <person name="Howarth C."/>
            <person name="Jen D."/>
            <person name="Larson L."/>
            <person name="Mehta T."/>
            <person name="Park D."/>
            <person name="Pearson M."/>
            <person name="Roberts A."/>
            <person name="Saif S."/>
            <person name="Shenoy N."/>
            <person name="Sisk P."/>
            <person name="Stolte C."/>
            <person name="Sykes S."/>
            <person name="Thomson T."/>
            <person name="Walk T."/>
            <person name="White J."/>
            <person name="Yandava C."/>
            <person name="Burger G."/>
            <person name="Gray M.W."/>
            <person name="Holland P.W.H."/>
            <person name="King N."/>
            <person name="Lang F.B.F."/>
            <person name="Roger A.J."/>
            <person name="Ruiz-Trillo I."/>
            <person name="Lander E."/>
            <person name="Nusbaum C."/>
        </authorList>
    </citation>
    <scope>NUCLEOTIDE SEQUENCE [LARGE SCALE GENOMIC DNA]</scope>
    <source>
        <strain evidence="3 4">ATCC 50062</strain>
    </source>
</reference>
<accession>A0A0L0D6G1</accession>
<dbReference type="AlphaFoldDB" id="A0A0L0D6G1"/>
<keyword evidence="4" id="KW-1185">Reference proteome</keyword>
<evidence type="ECO:0000256" key="1">
    <source>
        <dbReference type="SAM" id="Coils"/>
    </source>
</evidence>
<proteinExistence type="predicted"/>
<dbReference type="RefSeq" id="XP_013758989.1">
    <property type="nucleotide sequence ID" value="XM_013903535.1"/>
</dbReference>
<feature type="coiled-coil region" evidence="1">
    <location>
        <begin position="214"/>
        <end position="248"/>
    </location>
</feature>
<dbReference type="Proteomes" id="UP000054408">
    <property type="component" value="Unassembled WGS sequence"/>
</dbReference>
<dbReference type="EMBL" id="GL349449">
    <property type="protein sequence ID" value="KNC47972.1"/>
    <property type="molecule type" value="Genomic_DNA"/>
</dbReference>
<evidence type="ECO:0000256" key="2">
    <source>
        <dbReference type="SAM" id="MobiDB-lite"/>
    </source>
</evidence>
<name>A0A0L0D6G1_THETB</name>
<evidence type="ECO:0000313" key="3">
    <source>
        <dbReference type="EMBL" id="KNC47972.1"/>
    </source>
</evidence>
<feature type="region of interest" description="Disordered" evidence="2">
    <location>
        <begin position="35"/>
        <end position="60"/>
    </location>
</feature>
<organism evidence="3 4">
    <name type="scientific">Thecamonas trahens ATCC 50062</name>
    <dbReference type="NCBI Taxonomy" id="461836"/>
    <lineage>
        <taxon>Eukaryota</taxon>
        <taxon>Apusozoa</taxon>
        <taxon>Apusomonadida</taxon>
        <taxon>Apusomonadidae</taxon>
        <taxon>Thecamonas</taxon>
    </lineage>
</organism>
<gene>
    <name evidence="3" type="ORF">AMSG_04206</name>
</gene>
<evidence type="ECO:0000313" key="4">
    <source>
        <dbReference type="Proteomes" id="UP000054408"/>
    </source>
</evidence>
<keyword evidence="1" id="KW-0175">Coiled coil</keyword>
<sequence length="255" mass="26425">MDAFEWALLGRGEAPLADALPPHLAEGVARGLPGGAVSPPVASPLGGGTPRISPLGTGWTDAHGDGSPEWAHLPRQRWSPANDVPSLASAFQSEAAAMEEQYAQLRANIQHMDALRASIGTGHSVGGGQVGGQPGSYGSPSRYNDSMLAHAGGYGGSYAGYAGGGGGGYGLKPETDPYAFELQRAVDGLAAQLDEVLTRKEAAAAENEARRKAISELSSQHAAKLEQVRELERKRSQMIETLQAAEQMSQSGLGA</sequence>
<dbReference type="GeneID" id="25563760"/>
<feature type="coiled-coil region" evidence="1">
    <location>
        <begin position="88"/>
        <end position="115"/>
    </location>
</feature>
<protein>
    <submittedName>
        <fullName evidence="3">Uncharacterized protein</fullName>
    </submittedName>
</protein>